<evidence type="ECO:0000313" key="8">
    <source>
        <dbReference type="EMBL" id="KKQ50247.1"/>
    </source>
</evidence>
<evidence type="ECO:0000313" key="9">
    <source>
        <dbReference type="Proteomes" id="UP000034231"/>
    </source>
</evidence>
<keyword evidence="6" id="KW-0694">RNA-binding</keyword>
<organism evidence="8 9">
    <name type="scientific">Candidatus Shapirobacteria bacterium GW2011_GWE1_38_10</name>
    <dbReference type="NCBI Taxonomy" id="1618488"/>
    <lineage>
        <taxon>Bacteria</taxon>
        <taxon>Candidatus Shapironibacteriota</taxon>
    </lineage>
</organism>
<dbReference type="Gene3D" id="3.40.1280.10">
    <property type="match status" value="1"/>
</dbReference>
<dbReference type="SUPFAM" id="SSF75217">
    <property type="entry name" value="alpha/beta knot"/>
    <property type="match status" value="1"/>
</dbReference>
<dbReference type="AlphaFoldDB" id="A0A0G0I6T1"/>
<accession>A0A0G0I6T1</accession>
<sequence>MDGHKRPYALLIKMTTRQEKIKKIINNRQEGVIVLENIADPHNAAAVWRTADAFGFQKIYLVYSKEKIINPKRIGKASSSSANKWLSFKIFKNIDECYQELKKDGYKIYATVLDKEAKKISDNRYLGKKIAIVLGNEHRGLSEEAIKGADVKVYIPMKGMVQSLNISVTAAILMYEVDRQRSTSPGNFGKTREDFKLDKKEIRELEKEFFTYR</sequence>
<dbReference type="Proteomes" id="UP000034231">
    <property type="component" value="Unassembled WGS sequence"/>
</dbReference>
<evidence type="ECO:0000256" key="2">
    <source>
        <dbReference type="ARBA" id="ARBA00022603"/>
    </source>
</evidence>
<keyword evidence="4" id="KW-0949">S-adenosyl-L-methionine</keyword>
<evidence type="ECO:0000256" key="1">
    <source>
        <dbReference type="ARBA" id="ARBA00022555"/>
    </source>
</evidence>
<name>A0A0G0I6T1_9BACT</name>
<protein>
    <submittedName>
        <fullName evidence="8">tRNA methyltransferase</fullName>
    </submittedName>
</protein>
<evidence type="ECO:0000259" key="7">
    <source>
        <dbReference type="Pfam" id="PF00588"/>
    </source>
</evidence>
<evidence type="ECO:0000256" key="4">
    <source>
        <dbReference type="ARBA" id="ARBA00022691"/>
    </source>
</evidence>
<dbReference type="GO" id="GO:0002938">
    <property type="term" value="P:tRNA guanine ribose methylation"/>
    <property type="evidence" value="ECO:0007669"/>
    <property type="project" value="TreeGrafter"/>
</dbReference>
<feature type="domain" description="tRNA/rRNA methyltransferase SpoU type" evidence="7">
    <location>
        <begin position="32"/>
        <end position="175"/>
    </location>
</feature>
<dbReference type="InterPro" id="IPR029028">
    <property type="entry name" value="Alpha/beta_knot_MTases"/>
</dbReference>
<dbReference type="InterPro" id="IPR033671">
    <property type="entry name" value="TrmH"/>
</dbReference>
<reference evidence="8 9" key="1">
    <citation type="journal article" date="2015" name="Nature">
        <title>rRNA introns, odd ribosomes, and small enigmatic genomes across a large radiation of phyla.</title>
        <authorList>
            <person name="Brown C.T."/>
            <person name="Hug L.A."/>
            <person name="Thomas B.C."/>
            <person name="Sharon I."/>
            <person name="Castelle C.J."/>
            <person name="Singh A."/>
            <person name="Wilkins M.J."/>
            <person name="Williams K.H."/>
            <person name="Banfield J.F."/>
        </authorList>
    </citation>
    <scope>NUCLEOTIDE SEQUENCE [LARGE SCALE GENOMIC DNA]</scope>
</reference>
<dbReference type="CDD" id="cd18092">
    <property type="entry name" value="SpoU-like_TrmH"/>
    <property type="match status" value="1"/>
</dbReference>
<keyword evidence="3 8" id="KW-0808">Transferase</keyword>
<keyword evidence="2 8" id="KW-0489">Methyltransferase</keyword>
<dbReference type="EMBL" id="LBTX01000007">
    <property type="protein sequence ID" value="KKQ50247.1"/>
    <property type="molecule type" value="Genomic_DNA"/>
</dbReference>
<evidence type="ECO:0000256" key="6">
    <source>
        <dbReference type="ARBA" id="ARBA00022884"/>
    </source>
</evidence>
<evidence type="ECO:0000256" key="5">
    <source>
        <dbReference type="ARBA" id="ARBA00022694"/>
    </source>
</evidence>
<dbReference type="InterPro" id="IPR001537">
    <property type="entry name" value="SpoU_MeTrfase"/>
</dbReference>
<dbReference type="GO" id="GO:0000049">
    <property type="term" value="F:tRNA binding"/>
    <property type="evidence" value="ECO:0007669"/>
    <property type="project" value="UniProtKB-KW"/>
</dbReference>
<keyword evidence="5" id="KW-0819">tRNA processing</keyword>
<comment type="caution">
    <text evidence="8">The sequence shown here is derived from an EMBL/GenBank/DDBJ whole genome shotgun (WGS) entry which is preliminary data.</text>
</comment>
<dbReference type="GO" id="GO:0008173">
    <property type="term" value="F:RNA methyltransferase activity"/>
    <property type="evidence" value="ECO:0007669"/>
    <property type="project" value="InterPro"/>
</dbReference>
<keyword evidence="1" id="KW-0820">tRNA-binding</keyword>
<dbReference type="Pfam" id="PF00588">
    <property type="entry name" value="SpoU_methylase"/>
    <property type="match status" value="1"/>
</dbReference>
<proteinExistence type="predicted"/>
<dbReference type="PANTHER" id="PTHR43453:SF1">
    <property type="entry name" value="TRNA_RRNA METHYLTRANSFERASE SPOU TYPE DOMAIN-CONTAINING PROTEIN"/>
    <property type="match status" value="1"/>
</dbReference>
<evidence type="ECO:0000256" key="3">
    <source>
        <dbReference type="ARBA" id="ARBA00022679"/>
    </source>
</evidence>
<dbReference type="PANTHER" id="PTHR43453">
    <property type="entry name" value="RRNA METHYLASE-LIKE"/>
    <property type="match status" value="1"/>
</dbReference>
<gene>
    <name evidence="8" type="ORF">US68_C0007G0010</name>
</gene>
<dbReference type="InterPro" id="IPR029026">
    <property type="entry name" value="tRNA_m1G_MTases_N"/>
</dbReference>